<name>A0A9D4KK09_DREPO</name>
<dbReference type="EMBL" id="JAIWYP010000004">
    <property type="protein sequence ID" value="KAH3841267.1"/>
    <property type="molecule type" value="Genomic_DNA"/>
</dbReference>
<protein>
    <submittedName>
        <fullName evidence="1">Uncharacterized protein</fullName>
    </submittedName>
</protein>
<proteinExistence type="predicted"/>
<evidence type="ECO:0000313" key="2">
    <source>
        <dbReference type="Proteomes" id="UP000828390"/>
    </source>
</evidence>
<dbReference type="Proteomes" id="UP000828390">
    <property type="component" value="Unassembled WGS sequence"/>
</dbReference>
<gene>
    <name evidence="1" type="ORF">DPMN_114726</name>
</gene>
<reference evidence="1" key="2">
    <citation type="submission" date="2020-11" db="EMBL/GenBank/DDBJ databases">
        <authorList>
            <person name="McCartney M.A."/>
            <person name="Auch B."/>
            <person name="Kono T."/>
            <person name="Mallez S."/>
            <person name="Becker A."/>
            <person name="Gohl D.M."/>
            <person name="Silverstein K.A.T."/>
            <person name="Koren S."/>
            <person name="Bechman K.B."/>
            <person name="Herman A."/>
            <person name="Abrahante J.E."/>
            <person name="Garbe J."/>
        </authorList>
    </citation>
    <scope>NUCLEOTIDE SEQUENCE</scope>
    <source>
        <strain evidence="1">Duluth1</strain>
        <tissue evidence="1">Whole animal</tissue>
    </source>
</reference>
<evidence type="ECO:0000313" key="1">
    <source>
        <dbReference type="EMBL" id="KAH3841267.1"/>
    </source>
</evidence>
<comment type="caution">
    <text evidence="1">The sequence shown here is derived from an EMBL/GenBank/DDBJ whole genome shotgun (WGS) entry which is preliminary data.</text>
</comment>
<reference evidence="1" key="1">
    <citation type="journal article" date="2019" name="bioRxiv">
        <title>The Genome of the Zebra Mussel, Dreissena polymorpha: A Resource for Invasive Species Research.</title>
        <authorList>
            <person name="McCartney M.A."/>
            <person name="Auch B."/>
            <person name="Kono T."/>
            <person name="Mallez S."/>
            <person name="Zhang Y."/>
            <person name="Obille A."/>
            <person name="Becker A."/>
            <person name="Abrahante J.E."/>
            <person name="Garbe J."/>
            <person name="Badalamenti J.P."/>
            <person name="Herman A."/>
            <person name="Mangelson H."/>
            <person name="Liachko I."/>
            <person name="Sullivan S."/>
            <person name="Sone E.D."/>
            <person name="Koren S."/>
            <person name="Silverstein K.A.T."/>
            <person name="Beckman K.B."/>
            <person name="Gohl D.M."/>
        </authorList>
    </citation>
    <scope>NUCLEOTIDE SEQUENCE</scope>
    <source>
        <strain evidence="1">Duluth1</strain>
        <tissue evidence="1">Whole animal</tissue>
    </source>
</reference>
<accession>A0A9D4KK09</accession>
<keyword evidence="2" id="KW-1185">Reference proteome</keyword>
<dbReference type="AlphaFoldDB" id="A0A9D4KK09"/>
<sequence>MQKVVVAPISEGTVNADQHTTEKLEVLTEDEVDSNAMGKAIAVRNNNISDTISEANTDRAAHELVDVDNKENIEEDNSNVAEVLFIL</sequence>
<organism evidence="1 2">
    <name type="scientific">Dreissena polymorpha</name>
    <name type="common">Zebra mussel</name>
    <name type="synonym">Mytilus polymorpha</name>
    <dbReference type="NCBI Taxonomy" id="45954"/>
    <lineage>
        <taxon>Eukaryota</taxon>
        <taxon>Metazoa</taxon>
        <taxon>Spiralia</taxon>
        <taxon>Lophotrochozoa</taxon>
        <taxon>Mollusca</taxon>
        <taxon>Bivalvia</taxon>
        <taxon>Autobranchia</taxon>
        <taxon>Heteroconchia</taxon>
        <taxon>Euheterodonta</taxon>
        <taxon>Imparidentia</taxon>
        <taxon>Neoheterodontei</taxon>
        <taxon>Myida</taxon>
        <taxon>Dreissenoidea</taxon>
        <taxon>Dreissenidae</taxon>
        <taxon>Dreissena</taxon>
    </lineage>
</organism>